<evidence type="ECO:0000313" key="2">
    <source>
        <dbReference type="EMBL" id="RAO68297.1"/>
    </source>
</evidence>
<dbReference type="EMBL" id="MIKG01000007">
    <property type="protein sequence ID" value="RAO68297.1"/>
    <property type="molecule type" value="Genomic_DNA"/>
</dbReference>
<dbReference type="RefSeq" id="XP_040732813.1">
    <property type="nucleotide sequence ID" value="XM_040876661.1"/>
</dbReference>
<keyword evidence="3" id="KW-1185">Reference proteome</keyword>
<comment type="caution">
    <text evidence="2">The sequence shown here is derived from an EMBL/GenBank/DDBJ whole genome shotgun (WGS) entry which is preliminary data.</text>
</comment>
<name>A0A364KXL6_TALAM</name>
<dbReference type="AlphaFoldDB" id="A0A364KXL6"/>
<dbReference type="OrthoDB" id="4172108at2759"/>
<dbReference type="Proteomes" id="UP000249363">
    <property type="component" value="Unassembled WGS sequence"/>
</dbReference>
<organism evidence="2 3">
    <name type="scientific">Talaromyces amestolkiae</name>
    <dbReference type="NCBI Taxonomy" id="1196081"/>
    <lineage>
        <taxon>Eukaryota</taxon>
        <taxon>Fungi</taxon>
        <taxon>Dikarya</taxon>
        <taxon>Ascomycota</taxon>
        <taxon>Pezizomycotina</taxon>
        <taxon>Eurotiomycetes</taxon>
        <taxon>Eurotiomycetidae</taxon>
        <taxon>Eurotiales</taxon>
        <taxon>Trichocomaceae</taxon>
        <taxon>Talaromyces</taxon>
        <taxon>Talaromyces sect. Talaromyces</taxon>
    </lineage>
</organism>
<dbReference type="GeneID" id="63793525"/>
<accession>A0A364KXL6</accession>
<reference evidence="2 3" key="1">
    <citation type="journal article" date="2017" name="Biotechnol. Biofuels">
        <title>Differential beta-glucosidase expression as a function of carbon source availability in Talaromyces amestolkiae: a genomic and proteomic approach.</title>
        <authorList>
            <person name="de Eugenio L.I."/>
            <person name="Mendez-Liter J.A."/>
            <person name="Nieto-Dominguez M."/>
            <person name="Alonso L."/>
            <person name="Gil-Munoz J."/>
            <person name="Barriuso J."/>
            <person name="Prieto A."/>
            <person name="Martinez M.J."/>
        </authorList>
    </citation>
    <scope>NUCLEOTIDE SEQUENCE [LARGE SCALE GENOMIC DNA]</scope>
    <source>
        <strain evidence="2 3">CIB</strain>
    </source>
</reference>
<feature type="compositionally biased region" description="Low complexity" evidence="1">
    <location>
        <begin position="369"/>
        <end position="388"/>
    </location>
</feature>
<feature type="compositionally biased region" description="Polar residues" evidence="1">
    <location>
        <begin position="389"/>
        <end position="400"/>
    </location>
</feature>
<feature type="region of interest" description="Disordered" evidence="1">
    <location>
        <begin position="367"/>
        <end position="400"/>
    </location>
</feature>
<evidence type="ECO:0000313" key="3">
    <source>
        <dbReference type="Proteomes" id="UP000249363"/>
    </source>
</evidence>
<gene>
    <name evidence="2" type="ORF">BHQ10_004309</name>
</gene>
<proteinExistence type="predicted"/>
<evidence type="ECO:0000256" key="1">
    <source>
        <dbReference type="SAM" id="MobiDB-lite"/>
    </source>
</evidence>
<sequence length="627" mass="71016">MSFGWSAGDIFTLVVTCYRIVDTCRDGLTSASLQLSSLQNDLEEFTAVLMHLHTVVKESKNIAFFDMKEMKKTIEACNIYLTKYAGLKRKPSFSKGKELLDNAKDAGIKIKQAVVFSTLGGDQELQVLQRRLARHRQTLVLYLQILERNRRTTEDIKLNKRLSNVEAMVKDMHSVRRLSATATPDIAPKSPRIQQRQPDNEDYEAIFRQLNEQKRLALIEAERPNNDDNLEELNDILSHLELIRLRVLNAAERTANSTAQRRTGSVSHQIALNRMLTPHHMGTPPLRPVQRVDTHDSGFAEMLPPALASVREESSGLTEGFVESGHLNKHGGPSSSFSEGMVERYPPPIAPRNILNRSRTLSANSITRPVVTPSSSSESVAASTAPTTRSPRQSGTFSMTSSEGSFISTIAYWQVIPFEGWLKCCTKASHKPLPCSIHGSYDSNGQVYGIDIRRQDTNTRLVFIKLSKKKRPIPQVEPSWGRHVAKEGYQAYFINPLDTEPKDEEVKFFFQEEKSLNKFESLVYGQELLFSIDFKKILSSNRTLSENQRLRIWTKGDTKSLLFYTTNKPDKAKGRYHPVLAQEVHEVKVGKTSVEFKLQNNSHDLKDLKIEFENKDDLTLFSTQFLS</sequence>
<protein>
    <submittedName>
        <fullName evidence="2">Uncharacterized protein</fullName>
    </submittedName>
</protein>